<dbReference type="InterPro" id="IPR037175">
    <property type="entry name" value="KFase_sf"/>
</dbReference>
<protein>
    <submittedName>
        <fullName evidence="1">Cyclase family protein</fullName>
    </submittedName>
</protein>
<dbReference type="GO" id="GO:0004061">
    <property type="term" value="F:arylformamidase activity"/>
    <property type="evidence" value="ECO:0007669"/>
    <property type="project" value="InterPro"/>
</dbReference>
<reference evidence="1 2" key="1">
    <citation type="journal article" date="2014" name="Int. J. Syst. Evol. Microbiol.">
        <title>Listeria floridensis sp. nov., Listeria aquatica sp. nov., Listeria cornellensis sp. nov., Listeria riparia sp. nov. and Listeria grandensis sp. nov., from agricultural and natural environments.</title>
        <authorList>
            <person name="den Bakker H.C."/>
            <person name="Warchocki S."/>
            <person name="Wright E.M."/>
            <person name="Allred A.F."/>
            <person name="Ahlstrom C."/>
            <person name="Manuel C.S."/>
            <person name="Stasiewicz M.J."/>
            <person name="Burrell A."/>
            <person name="Roof S."/>
            <person name="Strawn L."/>
            <person name="Fortes E.D."/>
            <person name="Nightingale K.K."/>
            <person name="Kephart D."/>
            <person name="Wiedmann M."/>
        </authorList>
    </citation>
    <scope>NUCLEOTIDE SEQUENCE [LARGE SCALE GENOMIC DNA]</scope>
    <source>
        <strain evidence="1 2">FSL S10-1188</strain>
    </source>
</reference>
<dbReference type="Proteomes" id="UP000019246">
    <property type="component" value="Unassembled WGS sequence"/>
</dbReference>
<sequence>MLHFITEADLINNYKKKIHELPLEWFFGCGKVIDLSFISKGELIEKAIIEKAVISQQIEINPMDIVLIYTGMDKYWGTEEYFSNSIGLSKEAIHFLLDFNIKVIGIDSYGFDRSISKMVNDYNETKKIRCFMAFSFLW</sequence>
<proteinExistence type="predicted"/>
<evidence type="ECO:0000313" key="2">
    <source>
        <dbReference type="Proteomes" id="UP000019246"/>
    </source>
</evidence>
<name>W7B271_9LIST</name>
<organism evidence="1 2">
    <name type="scientific">Listeria aquatica FSL S10-1188</name>
    <dbReference type="NCBI Taxonomy" id="1265818"/>
    <lineage>
        <taxon>Bacteria</taxon>
        <taxon>Bacillati</taxon>
        <taxon>Bacillota</taxon>
        <taxon>Bacilli</taxon>
        <taxon>Bacillales</taxon>
        <taxon>Listeriaceae</taxon>
        <taxon>Listeria</taxon>
    </lineage>
</organism>
<dbReference type="AlphaFoldDB" id="W7B271"/>
<accession>W7B271</accession>
<keyword evidence="2" id="KW-1185">Reference proteome</keyword>
<dbReference type="SUPFAM" id="SSF102198">
    <property type="entry name" value="Putative cyclase"/>
    <property type="match status" value="1"/>
</dbReference>
<comment type="caution">
    <text evidence="1">The sequence shown here is derived from an EMBL/GenBank/DDBJ whole genome shotgun (WGS) entry which is preliminary data.</text>
</comment>
<evidence type="ECO:0000313" key="1">
    <source>
        <dbReference type="EMBL" id="EUJ19987.1"/>
    </source>
</evidence>
<dbReference type="InterPro" id="IPR007325">
    <property type="entry name" value="KFase/CYL"/>
</dbReference>
<dbReference type="Gene3D" id="3.50.30.50">
    <property type="entry name" value="Putative cyclase"/>
    <property type="match status" value="1"/>
</dbReference>
<dbReference type="GO" id="GO:0019441">
    <property type="term" value="P:L-tryptophan catabolic process to kynurenine"/>
    <property type="evidence" value="ECO:0007669"/>
    <property type="project" value="InterPro"/>
</dbReference>
<dbReference type="Pfam" id="PF04199">
    <property type="entry name" value="Cyclase"/>
    <property type="match status" value="1"/>
</dbReference>
<gene>
    <name evidence="1" type="ORF">MAQA_04391</name>
</gene>
<dbReference type="EMBL" id="AOCG01000005">
    <property type="protein sequence ID" value="EUJ19987.1"/>
    <property type="molecule type" value="Genomic_DNA"/>
</dbReference>
<dbReference type="STRING" id="1265818.MAQA_04391"/>